<organism evidence="3 4">
    <name type="scientific">Lentzea indica</name>
    <dbReference type="NCBI Taxonomy" id="2604800"/>
    <lineage>
        <taxon>Bacteria</taxon>
        <taxon>Bacillati</taxon>
        <taxon>Actinomycetota</taxon>
        <taxon>Actinomycetes</taxon>
        <taxon>Pseudonocardiales</taxon>
        <taxon>Pseudonocardiaceae</taxon>
        <taxon>Lentzea</taxon>
    </lineage>
</organism>
<accession>A0ABX1FE76</accession>
<evidence type="ECO:0000313" key="3">
    <source>
        <dbReference type="EMBL" id="NKE57065.1"/>
    </source>
</evidence>
<name>A0ABX1FE76_9PSEU</name>
<feature type="compositionally biased region" description="Pro residues" evidence="1">
    <location>
        <begin position="65"/>
        <end position="89"/>
    </location>
</feature>
<dbReference type="RefSeq" id="WP_167972400.1">
    <property type="nucleotide sequence ID" value="NZ_VSRL01000025.1"/>
</dbReference>
<protein>
    <submittedName>
        <fullName evidence="3">Uncharacterized protein</fullName>
    </submittedName>
</protein>
<feature type="transmembrane region" description="Helical" evidence="2">
    <location>
        <begin position="35"/>
        <end position="58"/>
    </location>
</feature>
<proteinExistence type="predicted"/>
<dbReference type="Proteomes" id="UP001515943">
    <property type="component" value="Unassembled WGS sequence"/>
</dbReference>
<keyword evidence="2" id="KW-0472">Membrane</keyword>
<reference evidence="3 4" key="1">
    <citation type="submission" date="2019-08" db="EMBL/GenBank/DDBJ databases">
        <title>Lentzea from Indian Himalayas.</title>
        <authorList>
            <person name="Mandal S."/>
            <person name="Mallick Gupta A."/>
            <person name="Maiti P.K."/>
            <person name="Sarkar J."/>
            <person name="Mandal S."/>
        </authorList>
    </citation>
    <scope>NUCLEOTIDE SEQUENCE [LARGE SCALE GENOMIC DNA]</scope>
    <source>
        <strain evidence="3 4">PSKA42</strain>
    </source>
</reference>
<evidence type="ECO:0000256" key="2">
    <source>
        <dbReference type="SAM" id="Phobius"/>
    </source>
</evidence>
<evidence type="ECO:0000256" key="1">
    <source>
        <dbReference type="SAM" id="MobiDB-lite"/>
    </source>
</evidence>
<sequence>MSERVIARLVLGAAVVLAVAGAALGVTFFDGLGTTRMLLVVSFSALFGSTVALLLLWLPDESTPEPQPIMQPPPPTPPPPPRPALPAPAPKTNDQWWNQTGKPAPPPVAQAETKSVPLTDFDAHRVQIAQCPRCAGFELDVRRDGQAYAFECHNPHCRTRWEWLPGTAWPATVVRHNLIMAATADKERR</sequence>
<evidence type="ECO:0000313" key="4">
    <source>
        <dbReference type="Proteomes" id="UP001515943"/>
    </source>
</evidence>
<comment type="caution">
    <text evidence="3">The sequence shown here is derived from an EMBL/GenBank/DDBJ whole genome shotgun (WGS) entry which is preliminary data.</text>
</comment>
<feature type="region of interest" description="Disordered" evidence="1">
    <location>
        <begin position="64"/>
        <end position="110"/>
    </location>
</feature>
<gene>
    <name evidence="3" type="ORF">FXN61_09545</name>
</gene>
<keyword evidence="4" id="KW-1185">Reference proteome</keyword>
<keyword evidence="2" id="KW-1133">Transmembrane helix</keyword>
<feature type="compositionally biased region" description="Polar residues" evidence="1">
    <location>
        <begin position="92"/>
        <end position="101"/>
    </location>
</feature>
<dbReference type="EMBL" id="VSRL01000025">
    <property type="protein sequence ID" value="NKE57065.1"/>
    <property type="molecule type" value="Genomic_DNA"/>
</dbReference>
<keyword evidence="2" id="KW-0812">Transmembrane</keyword>